<evidence type="ECO:0000313" key="11">
    <source>
        <dbReference type="Proteomes" id="UP000287033"/>
    </source>
</evidence>
<dbReference type="GO" id="GO:0005520">
    <property type="term" value="F:insulin-like growth factor binding"/>
    <property type="evidence" value="ECO:0007669"/>
    <property type="project" value="InterPro"/>
</dbReference>
<feature type="domain" description="IGFBP N-terminal" evidence="8">
    <location>
        <begin position="22"/>
        <end position="103"/>
    </location>
</feature>
<dbReference type="GO" id="GO:0001558">
    <property type="term" value="P:regulation of cell growth"/>
    <property type="evidence" value="ECO:0007669"/>
    <property type="project" value="InterPro"/>
</dbReference>
<evidence type="ECO:0000256" key="1">
    <source>
        <dbReference type="ARBA" id="ARBA00004613"/>
    </source>
</evidence>
<proteinExistence type="predicted"/>
<evidence type="ECO:0000256" key="4">
    <source>
        <dbReference type="ARBA" id="ARBA00023157"/>
    </source>
</evidence>
<feature type="domain" description="Kazal-like" evidence="9">
    <location>
        <begin position="103"/>
        <end position="147"/>
    </location>
</feature>
<sequence>MERGLLLLLLLLLGAMGWEHGVRAECGPCQLSSCPPVQCQVPELQAKDECGCCERCLGVQGELCGGAGLQHGRCAPGYVCLTSADGQRADQEDEQGTGSCICKHDYPVCGSDGSTYPTICALHLASWQSVHRLQGKIHKTHDGECKYAPVIVLTPISVQNVTGAQVYLSCEVKAVPTPIITWRKVTESPKGVKLLEELPGDRVNVAVQVRGGPSKHESTGWVLVRRGMVSKKKKAKP</sequence>
<dbReference type="InterPro" id="IPR007110">
    <property type="entry name" value="Ig-like_dom"/>
</dbReference>
<evidence type="ECO:0000256" key="3">
    <source>
        <dbReference type="ARBA" id="ARBA00022729"/>
    </source>
</evidence>
<dbReference type="SUPFAM" id="SSF57184">
    <property type="entry name" value="Growth factor receptor domain"/>
    <property type="match status" value="1"/>
</dbReference>
<keyword evidence="4" id="KW-1015">Disulfide bond</keyword>
<dbReference type="Proteomes" id="UP000287033">
    <property type="component" value="Unassembled WGS sequence"/>
</dbReference>
<protein>
    <recommendedName>
        <fullName evidence="12">IGFBP N-terminal domain-containing protein</fullName>
    </recommendedName>
</protein>
<feature type="signal peptide" evidence="6">
    <location>
        <begin position="1"/>
        <end position="24"/>
    </location>
</feature>
<evidence type="ECO:0000259" key="9">
    <source>
        <dbReference type="PROSITE" id="PS51465"/>
    </source>
</evidence>
<dbReference type="SMART" id="SM00121">
    <property type="entry name" value="IB"/>
    <property type="match status" value="1"/>
</dbReference>
<evidence type="ECO:0000259" key="8">
    <source>
        <dbReference type="PROSITE" id="PS51323"/>
    </source>
</evidence>
<dbReference type="OrthoDB" id="10012075at2759"/>
<dbReference type="Gene3D" id="4.10.40.20">
    <property type="match status" value="1"/>
</dbReference>
<feature type="chain" id="PRO_5018974608" description="IGFBP N-terminal domain-containing protein" evidence="6">
    <location>
        <begin position="25"/>
        <end position="237"/>
    </location>
</feature>
<evidence type="ECO:0000256" key="2">
    <source>
        <dbReference type="ARBA" id="ARBA00022525"/>
    </source>
</evidence>
<reference evidence="10 11" key="1">
    <citation type="journal article" date="2018" name="Nat. Ecol. Evol.">
        <title>Shark genomes provide insights into elasmobranch evolution and the origin of vertebrates.</title>
        <authorList>
            <person name="Hara Y"/>
            <person name="Yamaguchi K"/>
            <person name="Onimaru K"/>
            <person name="Kadota M"/>
            <person name="Koyanagi M"/>
            <person name="Keeley SD"/>
            <person name="Tatsumi K"/>
            <person name="Tanaka K"/>
            <person name="Motone F"/>
            <person name="Kageyama Y"/>
            <person name="Nozu R"/>
            <person name="Adachi N"/>
            <person name="Nishimura O"/>
            <person name="Nakagawa R"/>
            <person name="Tanegashima C"/>
            <person name="Kiyatake I"/>
            <person name="Matsumoto R"/>
            <person name="Murakumo K"/>
            <person name="Nishida K"/>
            <person name="Terakita A"/>
            <person name="Kuratani S"/>
            <person name="Sato K"/>
            <person name="Hyodo S Kuraku.S."/>
        </authorList>
    </citation>
    <scope>NUCLEOTIDE SEQUENCE [LARGE SCALE GENOMIC DNA]</scope>
</reference>
<keyword evidence="11" id="KW-1185">Reference proteome</keyword>
<name>A0A401SAA1_CHIPU</name>
<dbReference type="PROSITE" id="PS51323">
    <property type="entry name" value="IGFBP_N_2"/>
    <property type="match status" value="1"/>
</dbReference>
<keyword evidence="2" id="KW-0964">Secreted</keyword>
<evidence type="ECO:0000313" key="10">
    <source>
        <dbReference type="EMBL" id="GCC27328.1"/>
    </source>
</evidence>
<dbReference type="AlphaFoldDB" id="A0A401SAA1"/>
<dbReference type="InterPro" id="IPR036058">
    <property type="entry name" value="Kazal_dom_sf"/>
</dbReference>
<keyword evidence="5" id="KW-0393">Immunoglobulin domain</keyword>
<dbReference type="InterPro" id="IPR009030">
    <property type="entry name" value="Growth_fac_rcpt_cys_sf"/>
</dbReference>
<organism evidence="10 11">
    <name type="scientific">Chiloscyllium punctatum</name>
    <name type="common">Brownbanded bambooshark</name>
    <name type="synonym">Hemiscyllium punctatum</name>
    <dbReference type="NCBI Taxonomy" id="137246"/>
    <lineage>
        <taxon>Eukaryota</taxon>
        <taxon>Metazoa</taxon>
        <taxon>Chordata</taxon>
        <taxon>Craniata</taxon>
        <taxon>Vertebrata</taxon>
        <taxon>Chondrichthyes</taxon>
        <taxon>Elasmobranchii</taxon>
        <taxon>Galeomorphii</taxon>
        <taxon>Galeoidea</taxon>
        <taxon>Orectolobiformes</taxon>
        <taxon>Hemiscylliidae</taxon>
        <taxon>Chiloscyllium</taxon>
    </lineage>
</organism>
<dbReference type="InterPro" id="IPR000867">
    <property type="entry name" value="IGFBP-like"/>
</dbReference>
<comment type="subcellular location">
    <subcellularLocation>
        <location evidence="1">Secreted</location>
    </subcellularLocation>
</comment>
<dbReference type="InterPro" id="IPR036179">
    <property type="entry name" value="Ig-like_dom_sf"/>
</dbReference>
<dbReference type="PANTHER" id="PTHR14186:SF16">
    <property type="entry name" value="INSULIN-LIKE GROWTH FACTOR-BINDING PROTEIN-LIKE 1"/>
    <property type="match status" value="1"/>
</dbReference>
<evidence type="ECO:0000256" key="6">
    <source>
        <dbReference type="SAM" id="SignalP"/>
    </source>
</evidence>
<evidence type="ECO:0000259" key="7">
    <source>
        <dbReference type="PROSITE" id="PS50835"/>
    </source>
</evidence>
<feature type="domain" description="Ig-like" evidence="7">
    <location>
        <begin position="149"/>
        <end position="184"/>
    </location>
</feature>
<gene>
    <name evidence="10" type="ORF">chiPu_0005752</name>
</gene>
<evidence type="ECO:0000256" key="5">
    <source>
        <dbReference type="ARBA" id="ARBA00023319"/>
    </source>
</evidence>
<keyword evidence="3 6" id="KW-0732">Signal</keyword>
<dbReference type="EMBL" id="BEZZ01000161">
    <property type="protein sequence ID" value="GCC27328.1"/>
    <property type="molecule type" value="Genomic_DNA"/>
</dbReference>
<dbReference type="InterPro" id="IPR011390">
    <property type="entry name" value="IGFBP_rP_mac25"/>
</dbReference>
<dbReference type="PROSITE" id="PS51465">
    <property type="entry name" value="KAZAL_2"/>
    <property type="match status" value="1"/>
</dbReference>
<dbReference type="Gene3D" id="3.30.60.30">
    <property type="match status" value="1"/>
</dbReference>
<dbReference type="Pfam" id="PF07648">
    <property type="entry name" value="Kazal_2"/>
    <property type="match status" value="1"/>
</dbReference>
<accession>A0A401SAA1</accession>
<evidence type="ECO:0008006" key="12">
    <source>
        <dbReference type="Google" id="ProtNLM"/>
    </source>
</evidence>
<dbReference type="PANTHER" id="PTHR14186">
    <property type="entry name" value="INSULIN-LIKE GROWTH FACTOR BINDING PROTEIN-RELATED"/>
    <property type="match status" value="1"/>
</dbReference>
<dbReference type="GO" id="GO:0009966">
    <property type="term" value="P:regulation of signal transduction"/>
    <property type="evidence" value="ECO:0007669"/>
    <property type="project" value="TreeGrafter"/>
</dbReference>
<dbReference type="CDD" id="cd00104">
    <property type="entry name" value="KAZAL_FS"/>
    <property type="match status" value="1"/>
</dbReference>
<dbReference type="OMA" id="PGMVCVS"/>
<dbReference type="Gene3D" id="2.60.40.10">
    <property type="entry name" value="Immunoglobulins"/>
    <property type="match status" value="1"/>
</dbReference>
<dbReference type="InterPro" id="IPR002350">
    <property type="entry name" value="Kazal_dom"/>
</dbReference>
<dbReference type="SUPFAM" id="SSF100895">
    <property type="entry name" value="Kazal-type serine protease inhibitors"/>
    <property type="match status" value="1"/>
</dbReference>
<dbReference type="GO" id="GO:0005615">
    <property type="term" value="C:extracellular space"/>
    <property type="evidence" value="ECO:0007669"/>
    <property type="project" value="TreeGrafter"/>
</dbReference>
<dbReference type="PROSITE" id="PS50835">
    <property type="entry name" value="IG_LIKE"/>
    <property type="match status" value="1"/>
</dbReference>
<dbReference type="SMART" id="SM00280">
    <property type="entry name" value="KAZAL"/>
    <property type="match status" value="1"/>
</dbReference>
<comment type="caution">
    <text evidence="10">The sequence shown here is derived from an EMBL/GenBank/DDBJ whole genome shotgun (WGS) entry which is preliminary data.</text>
</comment>
<dbReference type="InterPro" id="IPR013783">
    <property type="entry name" value="Ig-like_fold"/>
</dbReference>
<dbReference type="SUPFAM" id="SSF48726">
    <property type="entry name" value="Immunoglobulin"/>
    <property type="match status" value="1"/>
</dbReference>